<feature type="region of interest" description="Disordered" evidence="1">
    <location>
        <begin position="482"/>
        <end position="502"/>
    </location>
</feature>
<evidence type="ECO:0000256" key="1">
    <source>
        <dbReference type="SAM" id="MobiDB-lite"/>
    </source>
</evidence>
<feature type="transmembrane region" description="Helical" evidence="2">
    <location>
        <begin position="186"/>
        <end position="210"/>
    </location>
</feature>
<feature type="compositionally biased region" description="Low complexity" evidence="1">
    <location>
        <begin position="167"/>
        <end position="177"/>
    </location>
</feature>
<keyword evidence="2" id="KW-0812">Transmembrane</keyword>
<evidence type="ECO:0000313" key="3">
    <source>
        <dbReference type="EMBL" id="KAF1969645.1"/>
    </source>
</evidence>
<dbReference type="Proteomes" id="UP000800036">
    <property type="component" value="Unassembled WGS sequence"/>
</dbReference>
<feature type="region of interest" description="Disordered" evidence="1">
    <location>
        <begin position="233"/>
        <end position="252"/>
    </location>
</feature>
<evidence type="ECO:0000313" key="4">
    <source>
        <dbReference type="Proteomes" id="UP000800036"/>
    </source>
</evidence>
<dbReference type="OrthoDB" id="5421765at2759"/>
<name>A0A6A5UXU8_9PLEO</name>
<keyword evidence="4" id="KW-1185">Reference proteome</keyword>
<proteinExistence type="predicted"/>
<evidence type="ECO:0000256" key="2">
    <source>
        <dbReference type="SAM" id="Phobius"/>
    </source>
</evidence>
<reference evidence="3" key="1">
    <citation type="journal article" date="2020" name="Stud. Mycol.">
        <title>101 Dothideomycetes genomes: a test case for predicting lifestyles and emergence of pathogens.</title>
        <authorList>
            <person name="Haridas S."/>
            <person name="Albert R."/>
            <person name="Binder M."/>
            <person name="Bloem J."/>
            <person name="Labutti K."/>
            <person name="Salamov A."/>
            <person name="Andreopoulos B."/>
            <person name="Baker S."/>
            <person name="Barry K."/>
            <person name="Bills G."/>
            <person name="Bluhm B."/>
            <person name="Cannon C."/>
            <person name="Castanera R."/>
            <person name="Culley D."/>
            <person name="Daum C."/>
            <person name="Ezra D."/>
            <person name="Gonzalez J."/>
            <person name="Henrissat B."/>
            <person name="Kuo A."/>
            <person name="Liang C."/>
            <person name="Lipzen A."/>
            <person name="Lutzoni F."/>
            <person name="Magnuson J."/>
            <person name="Mondo S."/>
            <person name="Nolan M."/>
            <person name="Ohm R."/>
            <person name="Pangilinan J."/>
            <person name="Park H.-J."/>
            <person name="Ramirez L."/>
            <person name="Alfaro M."/>
            <person name="Sun H."/>
            <person name="Tritt A."/>
            <person name="Yoshinaga Y."/>
            <person name="Zwiers L.-H."/>
            <person name="Turgeon B."/>
            <person name="Goodwin S."/>
            <person name="Spatafora J."/>
            <person name="Crous P."/>
            <person name="Grigoriev I."/>
        </authorList>
    </citation>
    <scope>NUCLEOTIDE SEQUENCE</scope>
    <source>
        <strain evidence="3">CBS 107.79</strain>
    </source>
</reference>
<keyword evidence="2" id="KW-1133">Transmembrane helix</keyword>
<keyword evidence="2" id="KW-0472">Membrane</keyword>
<organism evidence="3 4">
    <name type="scientific">Bimuria novae-zelandiae CBS 107.79</name>
    <dbReference type="NCBI Taxonomy" id="1447943"/>
    <lineage>
        <taxon>Eukaryota</taxon>
        <taxon>Fungi</taxon>
        <taxon>Dikarya</taxon>
        <taxon>Ascomycota</taxon>
        <taxon>Pezizomycotina</taxon>
        <taxon>Dothideomycetes</taxon>
        <taxon>Pleosporomycetidae</taxon>
        <taxon>Pleosporales</taxon>
        <taxon>Massarineae</taxon>
        <taxon>Didymosphaeriaceae</taxon>
        <taxon>Bimuria</taxon>
    </lineage>
</organism>
<protein>
    <submittedName>
        <fullName evidence="3">Uncharacterized protein</fullName>
    </submittedName>
</protein>
<gene>
    <name evidence="3" type="ORF">BU23DRAFT_512800</name>
</gene>
<feature type="compositionally biased region" description="Polar residues" evidence="1">
    <location>
        <begin position="236"/>
        <end position="252"/>
    </location>
</feature>
<sequence length="502" mass="53496">MNGPLTPIPVALVPLQRPFSQVTFYKDGNIESPGTLWFNGTGIEGKAADTWTALAQGGSGTSIIAESITTANFWWDVSATHIAFYTHTKAVTPQEVSKLPGSSNVPIQASLVVSTTIPSSSAPNTGNDVTKTVHSSGLDQASGTTSNALPPDSTVTPASTLPAGADPTSSPTRSPTPKANGLSSGAVAGVAIGCLIAGALIAGLLAWFCLKRRKPGTVRDSEASTVALMHREKGPTTKTVSLSSGSPMTSALENGLPQPLEDKAISGEISKICNLIKNHIQSYYHNRAVSPGLIDYDDLQALGENLPVSVGTLSTLLNNPATREIALRFCLASVVTSRIRPNDSSNTTFLPPEVAKCIQSMNHLGQTSKVHSLFYTKWRTFTAELLQSAYVRNPFSPGDGRVRNIQAAAALLDSVIRPFADSRMDDGARSRNLEEILKRSAQFAFTLFSQPTAWDFDWQNEHSVKSGSLCIFPALVQVADENGEPINPPRPFSEAVNRRLDE</sequence>
<feature type="compositionally biased region" description="Polar residues" evidence="1">
    <location>
        <begin position="117"/>
        <end position="159"/>
    </location>
</feature>
<accession>A0A6A5UXU8</accession>
<dbReference type="EMBL" id="ML976707">
    <property type="protein sequence ID" value="KAF1969645.1"/>
    <property type="molecule type" value="Genomic_DNA"/>
</dbReference>
<dbReference type="AlphaFoldDB" id="A0A6A5UXU8"/>
<feature type="region of interest" description="Disordered" evidence="1">
    <location>
        <begin position="117"/>
        <end position="181"/>
    </location>
</feature>